<protein>
    <recommendedName>
        <fullName evidence="4">DUF4468 domain-containing protein</fullName>
    </recommendedName>
</protein>
<comment type="caution">
    <text evidence="2">The sequence shown here is derived from an EMBL/GenBank/DDBJ whole genome shotgun (WGS) entry which is preliminary data.</text>
</comment>
<reference evidence="2 3" key="1">
    <citation type="submission" date="2020-09" db="EMBL/GenBank/DDBJ databases">
        <authorList>
            <person name="Kim M.K."/>
        </authorList>
    </citation>
    <scope>NUCLEOTIDE SEQUENCE [LARGE SCALE GENOMIC DNA]</scope>
    <source>
        <strain evidence="2 3">BT189</strain>
    </source>
</reference>
<accession>A0ABR8JVI5</accession>
<dbReference type="RefSeq" id="WP_190927310.1">
    <property type="nucleotide sequence ID" value="NZ_JACXAC010000006.1"/>
</dbReference>
<proteinExistence type="predicted"/>
<sequence length="198" mass="21474">MKTLLPIALFCCLTGTTMGQAPASFPLDKATRRICYTAVVPAAGVSQADLRARARAWASGIAPASRPPIETSELDTEVVAADGSQPFAYTYEAVESGTRPARHYTIKLVLHYTTKLSLREGRYRYEITTFVIEYPMAKPPSPTSLPAEADLIEARALNENGSNSIAAERKSFAEAAAKLQAQLKQRMNTPITPAEAKQ</sequence>
<gene>
    <name evidence="2" type="ORF">IC234_17765</name>
</gene>
<keyword evidence="3" id="KW-1185">Reference proteome</keyword>
<organism evidence="2 3">
    <name type="scientific">Hymenobacter armeniacus</name>
    <dbReference type="NCBI Taxonomy" id="2771358"/>
    <lineage>
        <taxon>Bacteria</taxon>
        <taxon>Pseudomonadati</taxon>
        <taxon>Bacteroidota</taxon>
        <taxon>Cytophagia</taxon>
        <taxon>Cytophagales</taxon>
        <taxon>Hymenobacteraceae</taxon>
        <taxon>Hymenobacter</taxon>
    </lineage>
</organism>
<evidence type="ECO:0000313" key="3">
    <source>
        <dbReference type="Proteomes" id="UP000606003"/>
    </source>
</evidence>
<evidence type="ECO:0000256" key="1">
    <source>
        <dbReference type="SAM" id="SignalP"/>
    </source>
</evidence>
<keyword evidence="1" id="KW-0732">Signal</keyword>
<dbReference type="EMBL" id="JACXAC010000006">
    <property type="protein sequence ID" value="MBD2723979.1"/>
    <property type="molecule type" value="Genomic_DNA"/>
</dbReference>
<feature type="signal peptide" evidence="1">
    <location>
        <begin position="1"/>
        <end position="23"/>
    </location>
</feature>
<feature type="chain" id="PRO_5045597064" description="DUF4468 domain-containing protein" evidence="1">
    <location>
        <begin position="24"/>
        <end position="198"/>
    </location>
</feature>
<dbReference type="Gene3D" id="3.30.530.80">
    <property type="match status" value="1"/>
</dbReference>
<dbReference type="Proteomes" id="UP000606003">
    <property type="component" value="Unassembled WGS sequence"/>
</dbReference>
<evidence type="ECO:0008006" key="4">
    <source>
        <dbReference type="Google" id="ProtNLM"/>
    </source>
</evidence>
<evidence type="ECO:0000313" key="2">
    <source>
        <dbReference type="EMBL" id="MBD2723979.1"/>
    </source>
</evidence>
<name>A0ABR8JVI5_9BACT</name>